<accession>A0A5C2SEY6</accession>
<dbReference type="STRING" id="1328759.A0A5C2SEY6"/>
<proteinExistence type="predicted"/>
<name>A0A5C2SEY6_9APHY</name>
<evidence type="ECO:0000256" key="1">
    <source>
        <dbReference type="SAM" id="MobiDB-lite"/>
    </source>
</evidence>
<protein>
    <recommendedName>
        <fullName evidence="5">LysM domain-containing protein</fullName>
    </recommendedName>
</protein>
<gene>
    <name evidence="3" type="ORF">L227DRAFT_117034</name>
</gene>
<dbReference type="EMBL" id="ML122268">
    <property type="protein sequence ID" value="RPD59896.1"/>
    <property type="molecule type" value="Genomic_DNA"/>
</dbReference>
<feature type="region of interest" description="Disordered" evidence="1">
    <location>
        <begin position="125"/>
        <end position="268"/>
    </location>
</feature>
<keyword evidence="4" id="KW-1185">Reference proteome</keyword>
<feature type="signal peptide" evidence="2">
    <location>
        <begin position="1"/>
        <end position="19"/>
    </location>
</feature>
<dbReference type="Proteomes" id="UP000313359">
    <property type="component" value="Unassembled WGS sequence"/>
</dbReference>
<feature type="region of interest" description="Disordered" evidence="1">
    <location>
        <begin position="82"/>
        <end position="109"/>
    </location>
</feature>
<evidence type="ECO:0000256" key="2">
    <source>
        <dbReference type="SAM" id="SignalP"/>
    </source>
</evidence>
<feature type="chain" id="PRO_5022846107" description="LysM domain-containing protein" evidence="2">
    <location>
        <begin position="20"/>
        <end position="344"/>
    </location>
</feature>
<keyword evidence="2" id="KW-0732">Signal</keyword>
<evidence type="ECO:0008006" key="5">
    <source>
        <dbReference type="Google" id="ProtNLM"/>
    </source>
</evidence>
<evidence type="ECO:0000313" key="4">
    <source>
        <dbReference type="Proteomes" id="UP000313359"/>
    </source>
</evidence>
<sequence length="344" mass="33039">MRSLLVFLHLVALTRLSEGAPVPQGGEDVMTTVDGVTCQILNVEPSDPNAALAQLQNGNTLDSVSPDVTSLLQACPIPNNSKIASGGGAAHGSRVGGSGDGFDGGASGSGNPSAYQNVAYASTANGAPSSSAASGSTPYSASSEGTSSSPDAAVDAPSTGYPPSNVDAGSPNGLSSPSYPASAMTGDSGTGAVRTSGYPSTSSPGNVNDASGYPSDPADGGMTGSATGSSYASYGSTNGEGEDGSDRYLGGGAVARPGGGGGADAGRTQRIASSGIDGTCDGLACTNIGATNDAATLAASPEVTEQNATLSPGTSTELPEVQEVDSGCPGGDINACVDGGNPAR</sequence>
<dbReference type="AlphaFoldDB" id="A0A5C2SEY6"/>
<feature type="compositionally biased region" description="Low complexity" evidence="1">
    <location>
        <begin position="224"/>
        <end position="237"/>
    </location>
</feature>
<feature type="compositionally biased region" description="Gly residues" evidence="1">
    <location>
        <begin position="85"/>
        <end position="108"/>
    </location>
</feature>
<feature type="compositionally biased region" description="Gly residues" evidence="1">
    <location>
        <begin position="249"/>
        <end position="264"/>
    </location>
</feature>
<feature type="compositionally biased region" description="Polar residues" evidence="1">
    <location>
        <begin position="197"/>
        <end position="209"/>
    </location>
</feature>
<organism evidence="3 4">
    <name type="scientific">Lentinus tigrinus ALCF2SS1-6</name>
    <dbReference type="NCBI Taxonomy" id="1328759"/>
    <lineage>
        <taxon>Eukaryota</taxon>
        <taxon>Fungi</taxon>
        <taxon>Dikarya</taxon>
        <taxon>Basidiomycota</taxon>
        <taxon>Agaricomycotina</taxon>
        <taxon>Agaricomycetes</taxon>
        <taxon>Polyporales</taxon>
        <taxon>Polyporaceae</taxon>
        <taxon>Lentinus</taxon>
    </lineage>
</organism>
<evidence type="ECO:0000313" key="3">
    <source>
        <dbReference type="EMBL" id="RPD59896.1"/>
    </source>
</evidence>
<feature type="region of interest" description="Disordered" evidence="1">
    <location>
        <begin position="301"/>
        <end position="344"/>
    </location>
</feature>
<dbReference type="OrthoDB" id="10683705at2759"/>
<reference evidence="3" key="1">
    <citation type="journal article" date="2018" name="Genome Biol. Evol.">
        <title>Genomics and development of Lentinus tigrinus, a white-rot wood-decaying mushroom with dimorphic fruiting bodies.</title>
        <authorList>
            <person name="Wu B."/>
            <person name="Xu Z."/>
            <person name="Knudson A."/>
            <person name="Carlson A."/>
            <person name="Chen N."/>
            <person name="Kovaka S."/>
            <person name="LaButti K."/>
            <person name="Lipzen A."/>
            <person name="Pennachio C."/>
            <person name="Riley R."/>
            <person name="Schakwitz W."/>
            <person name="Umezawa K."/>
            <person name="Ohm R.A."/>
            <person name="Grigoriev I.V."/>
            <person name="Nagy L.G."/>
            <person name="Gibbons J."/>
            <person name="Hibbett D."/>
        </authorList>
    </citation>
    <scope>NUCLEOTIDE SEQUENCE [LARGE SCALE GENOMIC DNA]</scope>
    <source>
        <strain evidence="3">ALCF2SS1-6</strain>
    </source>
</reference>
<feature type="compositionally biased region" description="Low complexity" evidence="1">
    <location>
        <begin position="125"/>
        <end position="158"/>
    </location>
</feature>
<feature type="compositionally biased region" description="Polar residues" evidence="1">
    <location>
        <begin position="303"/>
        <end position="317"/>
    </location>
</feature>